<comment type="similarity">
    <text evidence="2">Belongs to the mitochondrion-specific ribosomal protein mL49 family.</text>
</comment>
<dbReference type="InterPro" id="IPR007740">
    <property type="entry name" value="Ribosomal_mL49"/>
</dbReference>
<dbReference type="Pfam" id="PF05046">
    <property type="entry name" value="Img2"/>
    <property type="match status" value="1"/>
</dbReference>
<comment type="caution">
    <text evidence="8">The sequence shown here is derived from an EMBL/GenBank/DDBJ whole genome shotgun (WGS) entry which is preliminary data.</text>
</comment>
<dbReference type="GO" id="GO:0005762">
    <property type="term" value="C:mitochondrial large ribosomal subunit"/>
    <property type="evidence" value="ECO:0007669"/>
    <property type="project" value="TreeGrafter"/>
</dbReference>
<dbReference type="GO" id="GO:0003735">
    <property type="term" value="F:structural constituent of ribosome"/>
    <property type="evidence" value="ECO:0007669"/>
    <property type="project" value="InterPro"/>
</dbReference>
<sequence length="192" mass="22604">MATVWRSQCAFARFFAGKTGLILNNTADLGSKVRPDSISVSKRLYSNYGNSPFVRRIQEQYEFEVVKNPPEWSYVERLLPFEGIPKVTPKESYPSGWIPRKEEASNLPYFLQRTKNEELSIYLDISCRGMRKISKVKKIEGDIWLLNDELKEYLKKRYNRYIESRVHELSKFIEFKGDYVNALKEWAHSKGF</sequence>
<dbReference type="Proteomes" id="UP000663880">
    <property type="component" value="Unassembled WGS sequence"/>
</dbReference>
<evidence type="ECO:0000313" key="9">
    <source>
        <dbReference type="Proteomes" id="UP000663880"/>
    </source>
</evidence>
<gene>
    <name evidence="8" type="ORF">PMACD_LOCUS7614</name>
</gene>
<dbReference type="EMBL" id="CAJOBZ010000018">
    <property type="protein sequence ID" value="CAF4857555.1"/>
    <property type="molecule type" value="Genomic_DNA"/>
</dbReference>
<evidence type="ECO:0000256" key="6">
    <source>
        <dbReference type="ARBA" id="ARBA00035191"/>
    </source>
</evidence>
<keyword evidence="5" id="KW-0687">Ribonucleoprotein</keyword>
<reference evidence="8" key="1">
    <citation type="submission" date="2021-02" db="EMBL/GenBank/DDBJ databases">
        <authorList>
            <person name="Steward A R."/>
        </authorList>
    </citation>
    <scope>NUCLEOTIDE SEQUENCE</scope>
</reference>
<protein>
    <recommendedName>
        <fullName evidence="6">Large ribosomal subunit protein mL49</fullName>
    </recommendedName>
    <alternativeName>
        <fullName evidence="7">39S ribosomal protein L49, mitochondrial</fullName>
    </alternativeName>
</protein>
<evidence type="ECO:0000256" key="3">
    <source>
        <dbReference type="ARBA" id="ARBA00022980"/>
    </source>
</evidence>
<evidence type="ECO:0000256" key="1">
    <source>
        <dbReference type="ARBA" id="ARBA00004173"/>
    </source>
</evidence>
<evidence type="ECO:0000256" key="7">
    <source>
        <dbReference type="ARBA" id="ARBA00035545"/>
    </source>
</evidence>
<evidence type="ECO:0000256" key="2">
    <source>
        <dbReference type="ARBA" id="ARBA00005677"/>
    </source>
</evidence>
<dbReference type="Gene3D" id="3.30.780.10">
    <property type="entry name" value="SUI1-like domain"/>
    <property type="match status" value="1"/>
</dbReference>
<dbReference type="FunFam" id="3.30.780.10:FF:000009">
    <property type="entry name" value="39S ribosomal protein L49, mitochondrial"/>
    <property type="match status" value="1"/>
</dbReference>
<evidence type="ECO:0000256" key="4">
    <source>
        <dbReference type="ARBA" id="ARBA00023128"/>
    </source>
</evidence>
<organism evidence="8 9">
    <name type="scientific">Pieris macdunnoughi</name>
    <dbReference type="NCBI Taxonomy" id="345717"/>
    <lineage>
        <taxon>Eukaryota</taxon>
        <taxon>Metazoa</taxon>
        <taxon>Ecdysozoa</taxon>
        <taxon>Arthropoda</taxon>
        <taxon>Hexapoda</taxon>
        <taxon>Insecta</taxon>
        <taxon>Pterygota</taxon>
        <taxon>Neoptera</taxon>
        <taxon>Endopterygota</taxon>
        <taxon>Lepidoptera</taxon>
        <taxon>Glossata</taxon>
        <taxon>Ditrysia</taxon>
        <taxon>Papilionoidea</taxon>
        <taxon>Pieridae</taxon>
        <taxon>Pierinae</taxon>
        <taxon>Pieris</taxon>
    </lineage>
</organism>
<comment type="subcellular location">
    <subcellularLocation>
        <location evidence="1">Mitochondrion</location>
    </subcellularLocation>
</comment>
<dbReference type="AlphaFoldDB" id="A0A821SKX6"/>
<keyword evidence="3" id="KW-0689">Ribosomal protein</keyword>
<dbReference type="OrthoDB" id="19439at2759"/>
<dbReference type="PANTHER" id="PTHR13477:SF0">
    <property type="entry name" value="LARGE RIBOSOMAL SUBUNIT PROTEIN ML49"/>
    <property type="match status" value="1"/>
</dbReference>
<evidence type="ECO:0000313" key="8">
    <source>
        <dbReference type="EMBL" id="CAF4857555.1"/>
    </source>
</evidence>
<name>A0A821SKX6_9NEOP</name>
<dbReference type="GO" id="GO:0006412">
    <property type="term" value="P:translation"/>
    <property type="evidence" value="ECO:0007669"/>
    <property type="project" value="InterPro"/>
</dbReference>
<keyword evidence="9" id="KW-1185">Reference proteome</keyword>
<accession>A0A821SKX6</accession>
<proteinExistence type="inferred from homology"/>
<dbReference type="PANTHER" id="PTHR13477">
    <property type="entry name" value="MITOCHONDRIAL 39S RIBOSOMAL PROTEIN L49"/>
    <property type="match status" value="1"/>
</dbReference>
<evidence type="ECO:0000256" key="5">
    <source>
        <dbReference type="ARBA" id="ARBA00023274"/>
    </source>
</evidence>
<keyword evidence="4" id="KW-0496">Mitochondrion</keyword>